<organism evidence="1 2">
    <name type="scientific">Vibrio ouci</name>
    <dbReference type="NCBI Taxonomy" id="2499078"/>
    <lineage>
        <taxon>Bacteria</taxon>
        <taxon>Pseudomonadati</taxon>
        <taxon>Pseudomonadota</taxon>
        <taxon>Gammaproteobacteria</taxon>
        <taxon>Vibrionales</taxon>
        <taxon>Vibrionaceae</taxon>
        <taxon>Vibrio</taxon>
    </lineage>
</organism>
<sequence>MSKSTQKQIDNVINNLLRFNKEPSSACVRKRLKFLDLTKIDIEHHIDVLYQQGKINDRPNIEKDALKCLRAFYGRQRAKEKLKDSQYNAMQIEQVLDSVYKDVDEYQLAKKCKKEKFGLGQPENDEHHSQIVFYLQKLGHKMPTIMKLLQER</sequence>
<keyword evidence="2" id="KW-1185">Reference proteome</keyword>
<evidence type="ECO:0000313" key="1">
    <source>
        <dbReference type="EMBL" id="TFH89725.1"/>
    </source>
</evidence>
<proteinExistence type="predicted"/>
<evidence type="ECO:0000313" key="2">
    <source>
        <dbReference type="Proteomes" id="UP000297753"/>
    </source>
</evidence>
<dbReference type="EMBL" id="SATR01000047">
    <property type="protein sequence ID" value="TFH89725.1"/>
    <property type="molecule type" value="Genomic_DNA"/>
</dbReference>
<dbReference type="AlphaFoldDB" id="A0A4Y8WAX5"/>
<dbReference type="Proteomes" id="UP000297753">
    <property type="component" value="Unassembled WGS sequence"/>
</dbReference>
<gene>
    <name evidence="1" type="ORF">ELS82_20650</name>
</gene>
<accession>A0A4Y8WAX5</accession>
<name>A0A4Y8WAX5_9VIBR</name>
<protein>
    <submittedName>
        <fullName evidence="1">Uncharacterized protein</fullName>
    </submittedName>
</protein>
<comment type="caution">
    <text evidence="1">The sequence shown here is derived from an EMBL/GenBank/DDBJ whole genome shotgun (WGS) entry which is preliminary data.</text>
</comment>
<reference evidence="1 2" key="1">
    <citation type="submission" date="2019-01" db="EMBL/GenBank/DDBJ databases">
        <title>Vibrio BEI176 sp. nov, a marine bacterium isolated from China: eastern marignal seas.</title>
        <authorList>
            <person name="Li B."/>
        </authorList>
    </citation>
    <scope>NUCLEOTIDE SEQUENCE [LARGE SCALE GENOMIC DNA]</scope>
    <source>
        <strain evidence="1 2">BEI176</strain>
    </source>
</reference>
<dbReference type="RefSeq" id="WP_134837148.1">
    <property type="nucleotide sequence ID" value="NZ_SATR01000047.1"/>
</dbReference>